<dbReference type="Gene3D" id="2.60.120.260">
    <property type="entry name" value="Galactose-binding domain-like"/>
    <property type="match status" value="1"/>
</dbReference>
<dbReference type="Proteomes" id="UP000286235">
    <property type="component" value="Unassembled WGS sequence"/>
</dbReference>
<dbReference type="NCBIfam" id="TIGR01633">
    <property type="entry name" value="phi3626_gp14_N"/>
    <property type="match status" value="1"/>
</dbReference>
<dbReference type="AlphaFoldDB" id="A0A420VJY8"/>
<feature type="domain" description="Siphovirus-type tail component C-terminal" evidence="2">
    <location>
        <begin position="781"/>
        <end position="855"/>
    </location>
</feature>
<sequence>MMQMLSFSFNGIRKDYVHMLRGRKRPPWPSLTRNILTVPGRPGGYLQGTEIQPRIIEIPIVIEGQNIGDLQKLKEDLASWLVTDEPKELVFDDEPDRTYYAVVDETIDFDEIAYLGQGTIRFLCPDPYKYGPLRTQTINVPPASFSRSSVAYLSDGTQVSANQPRFEQGGVLVEEGTVNLLTANQASVETDLSGIVANYPSDVTITRDTTVSWHGNASAKISCSTSTNYRGIRIGPFSLTSGKTYTFSAYVRGLNGGEKIRLAVARTGPWLSYTSTITLTTNFQRVTLTWACDTTGSHYLEIGQFENTAPITFYYDGGQVEEKPYATSFVDGTRQSDRITLPADGVLNPLSGTIEFWAYVDAQVRETSKIRRFFSHFNGSGNANRITVQHNLNYPQWVFTIADNAGNAHSLSPADSLTPDGWHHFAMVWDSSRFAAFIDGVKRGEILNPTYLPQSLASTFDIGHSAALYQPNTLIGPFRISRIARSDAEILDAYQNGFTVDEYTTAYLDFENNLEVQTPTIVTNEGTAETYPTFTAYVKQPITFLDIISPDSYMRVGQPYATDQTPVDGDVRVLNDNMSTLTGWGSASAIDGGVIQGSFQVVSETFRVQSYGPSYNGWAGPALKKSVPSPIQDFQVKALIDITSSSNGVGRIEIYGLDAANNFVFRMGIGDFSAKSKDVKAYWELGPSTDTIFTTYGKKKGMLNDYYGILVIQRKGNKWTFYTARRTSAAPVANYVDYVQSTYVDTKNKYTGQLAQIQIHIGTHLSYGPISHMSINHLEVFELRNPAADQIPYIAYPDDVLQFDHKNAVIYRNGEPIMWAKDFGASFFALKPGTTELSVNPSDAAVVTIDYRPRYK</sequence>
<organism evidence="3 4">
    <name type="scientific">Caldibacillus debilis GB1</name>
    <dbReference type="NCBI Taxonomy" id="1339248"/>
    <lineage>
        <taxon>Bacteria</taxon>
        <taxon>Bacillati</taxon>
        <taxon>Bacillota</taxon>
        <taxon>Bacilli</taxon>
        <taxon>Bacillales</taxon>
        <taxon>Bacillaceae</taxon>
        <taxon>Caldibacillus</taxon>
    </lineage>
</organism>
<feature type="domain" description="Siphovirus-type tail component RIFT-related" evidence="1">
    <location>
        <begin position="17"/>
        <end position="124"/>
    </location>
</feature>
<protein>
    <submittedName>
        <fullName evidence="3">Putative phage tail component, N-terminal domain</fullName>
    </submittedName>
</protein>
<evidence type="ECO:0000313" key="4">
    <source>
        <dbReference type="Proteomes" id="UP000286235"/>
    </source>
</evidence>
<gene>
    <name evidence="3" type="ORF">Cdeb_02733</name>
</gene>
<dbReference type="InterPro" id="IPR008841">
    <property type="entry name" value="Siphovirus-type_tail_N"/>
</dbReference>
<dbReference type="Pfam" id="PF22768">
    <property type="entry name" value="SPP1_Dit"/>
    <property type="match status" value="1"/>
</dbReference>
<keyword evidence="4" id="KW-1185">Reference proteome</keyword>
<reference evidence="3 4" key="1">
    <citation type="submission" date="2013-12" db="EMBL/GenBank/DDBJ databases">
        <title>Genome and proteome characterization of Caldibacillus debilis GB1 derived from a cellulolytic aero-tolerant co-culture.</title>
        <authorList>
            <person name="Wushke S.T."/>
            <person name="Zhang X."/>
            <person name="Fristensky B."/>
            <person name="Wilkins J.A."/>
            <person name="Levin D.B."/>
            <person name="Sparling R."/>
        </authorList>
    </citation>
    <scope>NUCLEOTIDE SEQUENCE [LARGE SCALE GENOMIC DNA]</scope>
    <source>
        <strain evidence="3 4">GB1</strain>
    </source>
</reference>
<dbReference type="InterPro" id="IPR013320">
    <property type="entry name" value="ConA-like_dom_sf"/>
</dbReference>
<evidence type="ECO:0000259" key="2">
    <source>
        <dbReference type="Pfam" id="PF22768"/>
    </source>
</evidence>
<dbReference type="EMBL" id="AZRV01000005">
    <property type="protein sequence ID" value="RKO63663.1"/>
    <property type="molecule type" value="Genomic_DNA"/>
</dbReference>
<dbReference type="SUPFAM" id="SSF49785">
    <property type="entry name" value="Galactose-binding domain-like"/>
    <property type="match status" value="1"/>
</dbReference>
<evidence type="ECO:0000259" key="1">
    <source>
        <dbReference type="Pfam" id="PF05709"/>
    </source>
</evidence>
<dbReference type="InterPro" id="IPR008979">
    <property type="entry name" value="Galactose-bd-like_sf"/>
</dbReference>
<comment type="caution">
    <text evidence="3">The sequence shown here is derived from an EMBL/GenBank/DDBJ whole genome shotgun (WGS) entry which is preliminary data.</text>
</comment>
<evidence type="ECO:0000313" key="3">
    <source>
        <dbReference type="EMBL" id="RKO63663.1"/>
    </source>
</evidence>
<proteinExistence type="predicted"/>
<dbReference type="Pfam" id="PF13385">
    <property type="entry name" value="Laminin_G_3"/>
    <property type="match status" value="1"/>
</dbReference>
<dbReference type="SUPFAM" id="SSF49899">
    <property type="entry name" value="Concanavalin A-like lectins/glucanases"/>
    <property type="match status" value="1"/>
</dbReference>
<dbReference type="RefSeq" id="WP_120666205.1">
    <property type="nucleotide sequence ID" value="NZ_AZRV01000005.1"/>
</dbReference>
<dbReference type="Gene3D" id="2.40.30.200">
    <property type="match status" value="1"/>
</dbReference>
<dbReference type="Gene3D" id="2.60.120.200">
    <property type="match status" value="1"/>
</dbReference>
<name>A0A420VJY8_9BACI</name>
<dbReference type="Pfam" id="PF05709">
    <property type="entry name" value="Sipho_tail"/>
    <property type="match status" value="1"/>
</dbReference>
<dbReference type="InterPro" id="IPR054738">
    <property type="entry name" value="Siphovirus-type_tail_C"/>
</dbReference>
<accession>A0A420VJY8</accession>
<dbReference type="Gene3D" id="2.60.120.860">
    <property type="match status" value="1"/>
</dbReference>
<dbReference type="InterPro" id="IPR006520">
    <property type="entry name" value="Dit_BPSPP_N"/>
</dbReference>